<dbReference type="Proteomes" id="UP000664167">
    <property type="component" value="Unassembled WGS sequence"/>
</dbReference>
<keyword evidence="2" id="KW-1185">Reference proteome</keyword>
<evidence type="ECO:0000313" key="1">
    <source>
        <dbReference type="EMBL" id="MBO0514768.1"/>
    </source>
</evidence>
<sequence length="60" mass="6586">MVGLATEHTVRALGVVRPLDIEQYFLRGKYDGLPQVLRTLTDQSRASGRGAPPCCRRSAT</sequence>
<gene>
    <name evidence="1" type="ORF">J0695_23655</name>
</gene>
<reference evidence="1" key="1">
    <citation type="submission" date="2021-03" db="EMBL/GenBank/DDBJ databases">
        <title>Streptomyces poriferae sp. nov., a novel marine sponge-derived Actinobacteria species with anti-MRSA activity.</title>
        <authorList>
            <person name="Sandoval-Powers M."/>
            <person name="Kralova S."/>
            <person name="Nguyen G.-S."/>
            <person name="Fawwal D."/>
            <person name="Degnes K."/>
            <person name="Klinkenberg G."/>
            <person name="Sletta H."/>
            <person name="Wentzel A."/>
            <person name="Liles M.R."/>
        </authorList>
    </citation>
    <scope>NUCLEOTIDE SEQUENCE</scope>
    <source>
        <strain evidence="1">DSM 41794</strain>
    </source>
</reference>
<dbReference type="AlphaFoldDB" id="A0A939FA54"/>
<dbReference type="RefSeq" id="WP_206964545.1">
    <property type="nucleotide sequence ID" value="NZ_BAAAJJ010000008.1"/>
</dbReference>
<protein>
    <submittedName>
        <fullName evidence="1">Uncharacterized protein</fullName>
    </submittedName>
</protein>
<comment type="caution">
    <text evidence="1">The sequence shown here is derived from an EMBL/GenBank/DDBJ whole genome shotgun (WGS) entry which is preliminary data.</text>
</comment>
<proteinExistence type="predicted"/>
<organism evidence="1 2">
    <name type="scientific">Streptomyces beijiangensis</name>
    <dbReference type="NCBI Taxonomy" id="163361"/>
    <lineage>
        <taxon>Bacteria</taxon>
        <taxon>Bacillati</taxon>
        <taxon>Actinomycetota</taxon>
        <taxon>Actinomycetes</taxon>
        <taxon>Kitasatosporales</taxon>
        <taxon>Streptomycetaceae</taxon>
        <taxon>Streptomyces</taxon>
    </lineage>
</organism>
<dbReference type="EMBL" id="JAFLRJ010000229">
    <property type="protein sequence ID" value="MBO0514768.1"/>
    <property type="molecule type" value="Genomic_DNA"/>
</dbReference>
<accession>A0A939FA54</accession>
<name>A0A939FA54_9ACTN</name>
<evidence type="ECO:0000313" key="2">
    <source>
        <dbReference type="Proteomes" id="UP000664167"/>
    </source>
</evidence>